<dbReference type="EMBL" id="CAJHNH020008190">
    <property type="protein sequence ID" value="CAG5135333.1"/>
    <property type="molecule type" value="Genomic_DNA"/>
</dbReference>
<accession>A0A8S4A0I6</accession>
<reference evidence="1" key="1">
    <citation type="submission" date="2021-04" db="EMBL/GenBank/DDBJ databases">
        <authorList>
            <consortium name="Molecular Ecology Group"/>
        </authorList>
    </citation>
    <scope>NUCLEOTIDE SEQUENCE</scope>
</reference>
<keyword evidence="2" id="KW-1185">Reference proteome</keyword>
<sequence length="56" mass="6108">NCSTATKMVTTIVTSKMTCVVVTFVTFAFLVQVSEEPSVCTQPQPLLRKITERDGA</sequence>
<evidence type="ECO:0000313" key="2">
    <source>
        <dbReference type="Proteomes" id="UP000678393"/>
    </source>
</evidence>
<proteinExistence type="predicted"/>
<feature type="non-terminal residue" evidence="1">
    <location>
        <position position="56"/>
    </location>
</feature>
<feature type="non-terminal residue" evidence="1">
    <location>
        <position position="1"/>
    </location>
</feature>
<gene>
    <name evidence="1" type="ORF">CUNI_LOCUS20891</name>
</gene>
<name>A0A8S4A0I6_9EUPU</name>
<protein>
    <submittedName>
        <fullName evidence="1">Uncharacterized protein</fullName>
    </submittedName>
</protein>
<organism evidence="1 2">
    <name type="scientific">Candidula unifasciata</name>
    <dbReference type="NCBI Taxonomy" id="100452"/>
    <lineage>
        <taxon>Eukaryota</taxon>
        <taxon>Metazoa</taxon>
        <taxon>Spiralia</taxon>
        <taxon>Lophotrochozoa</taxon>
        <taxon>Mollusca</taxon>
        <taxon>Gastropoda</taxon>
        <taxon>Heterobranchia</taxon>
        <taxon>Euthyneura</taxon>
        <taxon>Panpulmonata</taxon>
        <taxon>Eupulmonata</taxon>
        <taxon>Stylommatophora</taxon>
        <taxon>Helicina</taxon>
        <taxon>Helicoidea</taxon>
        <taxon>Geomitridae</taxon>
        <taxon>Candidula</taxon>
    </lineage>
</organism>
<comment type="caution">
    <text evidence="1">The sequence shown here is derived from an EMBL/GenBank/DDBJ whole genome shotgun (WGS) entry which is preliminary data.</text>
</comment>
<dbReference type="Proteomes" id="UP000678393">
    <property type="component" value="Unassembled WGS sequence"/>
</dbReference>
<dbReference type="AlphaFoldDB" id="A0A8S4A0I6"/>
<evidence type="ECO:0000313" key="1">
    <source>
        <dbReference type="EMBL" id="CAG5135333.1"/>
    </source>
</evidence>